<gene>
    <name evidence="1" type="ORF">CCACVL1_11424</name>
</gene>
<comment type="caution">
    <text evidence="1">The sequence shown here is derived from an EMBL/GenBank/DDBJ whole genome shotgun (WGS) entry which is preliminary data.</text>
</comment>
<accession>A0A1R3ILA6</accession>
<dbReference type="EMBL" id="AWWV01009880">
    <property type="protein sequence ID" value="OMO83343.1"/>
    <property type="molecule type" value="Genomic_DNA"/>
</dbReference>
<sequence>MDKGKRILQEAVRDKQFCLEWKNGGNLSKQLEKRPLGLLNQSKGFHVGGRAYDTQGIRARTRQSSSTSIKSSFSEFELGSIRY</sequence>
<reference evidence="1 2" key="1">
    <citation type="submission" date="2013-09" db="EMBL/GenBank/DDBJ databases">
        <title>Corchorus capsularis genome sequencing.</title>
        <authorList>
            <person name="Alam M."/>
            <person name="Haque M.S."/>
            <person name="Islam M.S."/>
            <person name="Emdad E.M."/>
            <person name="Islam M.M."/>
            <person name="Ahmed B."/>
            <person name="Halim A."/>
            <person name="Hossen Q.M.M."/>
            <person name="Hossain M.Z."/>
            <person name="Ahmed R."/>
            <person name="Khan M.M."/>
            <person name="Islam R."/>
            <person name="Rashid M.M."/>
            <person name="Khan S.A."/>
            <person name="Rahman M.S."/>
            <person name="Alam M."/>
        </authorList>
    </citation>
    <scope>NUCLEOTIDE SEQUENCE [LARGE SCALE GENOMIC DNA]</scope>
    <source>
        <strain evidence="2">cv. CVL-1</strain>
        <tissue evidence="1">Whole seedling</tissue>
    </source>
</reference>
<name>A0A1R3ILA6_COCAP</name>
<evidence type="ECO:0000313" key="2">
    <source>
        <dbReference type="Proteomes" id="UP000188268"/>
    </source>
</evidence>
<dbReference type="AlphaFoldDB" id="A0A1R3ILA6"/>
<dbReference type="Gramene" id="OMO83343">
    <property type="protein sequence ID" value="OMO83343"/>
    <property type="gene ID" value="CCACVL1_11424"/>
</dbReference>
<keyword evidence="2" id="KW-1185">Reference proteome</keyword>
<proteinExistence type="predicted"/>
<protein>
    <submittedName>
        <fullName evidence="1">Uncharacterized protein</fullName>
    </submittedName>
</protein>
<dbReference type="Proteomes" id="UP000188268">
    <property type="component" value="Unassembled WGS sequence"/>
</dbReference>
<evidence type="ECO:0000313" key="1">
    <source>
        <dbReference type="EMBL" id="OMO83343.1"/>
    </source>
</evidence>
<organism evidence="1 2">
    <name type="scientific">Corchorus capsularis</name>
    <name type="common">Jute</name>
    <dbReference type="NCBI Taxonomy" id="210143"/>
    <lineage>
        <taxon>Eukaryota</taxon>
        <taxon>Viridiplantae</taxon>
        <taxon>Streptophyta</taxon>
        <taxon>Embryophyta</taxon>
        <taxon>Tracheophyta</taxon>
        <taxon>Spermatophyta</taxon>
        <taxon>Magnoliopsida</taxon>
        <taxon>eudicotyledons</taxon>
        <taxon>Gunneridae</taxon>
        <taxon>Pentapetalae</taxon>
        <taxon>rosids</taxon>
        <taxon>malvids</taxon>
        <taxon>Malvales</taxon>
        <taxon>Malvaceae</taxon>
        <taxon>Grewioideae</taxon>
        <taxon>Apeibeae</taxon>
        <taxon>Corchorus</taxon>
    </lineage>
</organism>